<feature type="region of interest" description="Disordered" evidence="2">
    <location>
        <begin position="1"/>
        <end position="95"/>
    </location>
</feature>
<keyword evidence="1" id="KW-0694">RNA-binding</keyword>
<evidence type="ECO:0000256" key="2">
    <source>
        <dbReference type="SAM" id="MobiDB-lite"/>
    </source>
</evidence>
<dbReference type="SMART" id="SM00360">
    <property type="entry name" value="RRM"/>
    <property type="match status" value="1"/>
</dbReference>
<dbReference type="SUPFAM" id="SSF50475">
    <property type="entry name" value="FMN-binding split barrel"/>
    <property type="match status" value="1"/>
</dbReference>
<dbReference type="Gene3D" id="3.30.70.330">
    <property type="match status" value="1"/>
</dbReference>
<proteinExistence type="predicted"/>
<comment type="caution">
    <text evidence="4">The sequence shown here is derived from an EMBL/GenBank/DDBJ whole genome shotgun (WGS) entry which is preliminary data.</text>
</comment>
<dbReference type="CDD" id="cd00590">
    <property type="entry name" value="RRM_SF"/>
    <property type="match status" value="1"/>
</dbReference>
<name>A0A9P1BIE3_9DINO</name>
<protein>
    <submittedName>
        <fullName evidence="6">Pyridoxamine 5'-phosphate oxidase family protein ustO (Ustiloxin B biosynthesis protein O)</fullName>
    </submittedName>
</protein>
<reference evidence="5" key="2">
    <citation type="submission" date="2024-04" db="EMBL/GenBank/DDBJ databases">
        <authorList>
            <person name="Chen Y."/>
            <person name="Shah S."/>
            <person name="Dougan E. K."/>
            <person name="Thang M."/>
            <person name="Chan C."/>
        </authorList>
    </citation>
    <scope>NUCLEOTIDE SEQUENCE [LARGE SCALE GENOMIC DNA]</scope>
</reference>
<evidence type="ECO:0000313" key="6">
    <source>
        <dbReference type="EMBL" id="CAL4761294.1"/>
    </source>
</evidence>
<dbReference type="InterPro" id="IPR000504">
    <property type="entry name" value="RRM_dom"/>
</dbReference>
<dbReference type="InterPro" id="IPR035979">
    <property type="entry name" value="RBD_domain_sf"/>
</dbReference>
<accession>A0A9P1BIE3</accession>
<evidence type="ECO:0000256" key="1">
    <source>
        <dbReference type="PROSITE-ProRule" id="PRU00176"/>
    </source>
</evidence>
<keyword evidence="7" id="KW-1185">Reference proteome</keyword>
<dbReference type="Pfam" id="PF00076">
    <property type="entry name" value="RRM_1"/>
    <property type="match status" value="1"/>
</dbReference>
<dbReference type="PANTHER" id="PTHR39336">
    <property type="entry name" value="PYRIDOXAMINE PHOSPHATE OXIDASE FAMILY PROTEIN (AFU_ORTHOLOGUE AFUA_6G11440)"/>
    <property type="match status" value="1"/>
</dbReference>
<evidence type="ECO:0000313" key="4">
    <source>
        <dbReference type="EMBL" id="CAI3973982.1"/>
    </source>
</evidence>
<dbReference type="PROSITE" id="PS50102">
    <property type="entry name" value="RRM"/>
    <property type="match status" value="1"/>
</dbReference>
<evidence type="ECO:0000313" key="7">
    <source>
        <dbReference type="Proteomes" id="UP001152797"/>
    </source>
</evidence>
<dbReference type="PANTHER" id="PTHR39336:SF1">
    <property type="entry name" value="PYRIDOXAMINE PHOSPHATE OXIDASE FAMILY PROTEIN (AFU_ORTHOLOGUE AFUA_6G11440)"/>
    <property type="match status" value="1"/>
</dbReference>
<gene>
    <name evidence="4" type="ORF">C1SCF055_LOCUS2425</name>
</gene>
<evidence type="ECO:0000313" key="5">
    <source>
        <dbReference type="EMBL" id="CAL1127357.1"/>
    </source>
</evidence>
<feature type="domain" description="RRM" evidence="3">
    <location>
        <begin position="464"/>
        <end position="542"/>
    </location>
</feature>
<dbReference type="InterPro" id="IPR012349">
    <property type="entry name" value="Split_barrel_FMN-bd"/>
</dbReference>
<dbReference type="EMBL" id="CAMXCT020000113">
    <property type="protein sequence ID" value="CAL1127357.1"/>
    <property type="molecule type" value="Genomic_DNA"/>
</dbReference>
<dbReference type="InterPro" id="IPR011576">
    <property type="entry name" value="Pyridox_Oxase_N"/>
</dbReference>
<dbReference type="AlphaFoldDB" id="A0A9P1BIE3"/>
<organism evidence="4">
    <name type="scientific">Cladocopium goreaui</name>
    <dbReference type="NCBI Taxonomy" id="2562237"/>
    <lineage>
        <taxon>Eukaryota</taxon>
        <taxon>Sar</taxon>
        <taxon>Alveolata</taxon>
        <taxon>Dinophyceae</taxon>
        <taxon>Suessiales</taxon>
        <taxon>Symbiodiniaceae</taxon>
        <taxon>Cladocopium</taxon>
    </lineage>
</organism>
<dbReference type="OrthoDB" id="539398at2759"/>
<dbReference type="Gene3D" id="2.30.110.10">
    <property type="entry name" value="Electron Transport, Fmn-binding Protein, Chain A"/>
    <property type="match status" value="1"/>
</dbReference>
<dbReference type="GO" id="GO:0003723">
    <property type="term" value="F:RNA binding"/>
    <property type="evidence" value="ECO:0007669"/>
    <property type="project" value="UniProtKB-UniRule"/>
</dbReference>
<evidence type="ECO:0000259" key="3">
    <source>
        <dbReference type="PROSITE" id="PS50102"/>
    </source>
</evidence>
<dbReference type="InterPro" id="IPR012677">
    <property type="entry name" value="Nucleotide-bd_a/b_plait_sf"/>
</dbReference>
<sequence>MGRSQGSSHRARMSSARFSKEDTEMSSVGPGSESPENLEPGVGFYVLDELSSEKKQAEKRKSRGRALSAAAKENRAPSTLTPRAEKNILEPAAPAESEHLRRRLLEEEKRRAQAESLSEQHIAWLLEQKLFFVASAANGGHVNVSPKGYVEGTFTVLSPRSVAYLDFTGSGSETIAHSMQNGRITVMFVAFKGDPVILRLYGTSKCLPRHLLEEKDDGLLQKFGAEFVKHNAFRAVIVVEVHRVQSSCGFSIPFYDYLGERNVLKDYFAERTAQQANEYRILKNSFSIDQLPSIGHRILNNKAPVVAARFKAGFWFGHADVTFLEWLWSVIACRSALSPVSRRDLMMFGLGGVVALGSMLWMDVNLDHAKLKHSTAEGPWVAFCTDLAEKKARAADLVVAKKELEDTSVARKEAGGWGPGAHKRACDLEAERGRVKKVGPVGFQRTGSDMALKAMENRVESDGRGVYVGGLPKHAEWQELKDHMKLPGTRTAAGEIEYCDVLYSDWGEPKGVGYVRYKTEAEALGAIAALNESSMDGRTLKVAPWTGKPPNTNGQGKMMYQMWAWYGGGKKRPRNMDPEKTKLVDRVKTYQRGSPEQKETWYSFCGEVKDPARHEVSKLQEFCTTYGIP</sequence>
<dbReference type="Pfam" id="PF01243">
    <property type="entry name" value="PNPOx_N"/>
    <property type="match status" value="1"/>
</dbReference>
<reference evidence="4" key="1">
    <citation type="submission" date="2022-10" db="EMBL/GenBank/DDBJ databases">
        <authorList>
            <person name="Chen Y."/>
            <person name="Dougan E. K."/>
            <person name="Chan C."/>
            <person name="Rhodes N."/>
            <person name="Thang M."/>
        </authorList>
    </citation>
    <scope>NUCLEOTIDE SEQUENCE</scope>
</reference>
<dbReference type="EMBL" id="CAMXCT010000113">
    <property type="protein sequence ID" value="CAI3973982.1"/>
    <property type="molecule type" value="Genomic_DNA"/>
</dbReference>
<dbReference type="EMBL" id="CAMXCT030000113">
    <property type="protein sequence ID" value="CAL4761294.1"/>
    <property type="molecule type" value="Genomic_DNA"/>
</dbReference>
<dbReference type="SUPFAM" id="SSF54928">
    <property type="entry name" value="RNA-binding domain, RBD"/>
    <property type="match status" value="1"/>
</dbReference>
<dbReference type="Proteomes" id="UP001152797">
    <property type="component" value="Unassembled WGS sequence"/>
</dbReference>